<dbReference type="EMBL" id="JACHWY010000001">
    <property type="protein sequence ID" value="MBB3046493.1"/>
    <property type="molecule type" value="Genomic_DNA"/>
</dbReference>
<sequence length="163" mass="18524">MTWLIAFFVVAFVVAPVIWVMPTPAQRRQARIRQHAHTLGLSINIVELPQSRRAQVRKEGAQLGVRYCLPIKREKNVYRPQWLLWRVPPEGEDDVPPHCPKAVSAQADALRARMAEDVVALESGPEGYAVFWRERGEEEAVDRVAALLEDVRQLAGGERLVRK</sequence>
<comment type="caution">
    <text evidence="1">The sequence shown here is derived from an EMBL/GenBank/DDBJ whole genome shotgun (WGS) entry which is preliminary data.</text>
</comment>
<dbReference type="AlphaFoldDB" id="A0A7W4W2Z2"/>
<evidence type="ECO:0008006" key="3">
    <source>
        <dbReference type="Google" id="ProtNLM"/>
    </source>
</evidence>
<organism evidence="1 2">
    <name type="scientific">Litorivivens lipolytica</name>
    <dbReference type="NCBI Taxonomy" id="1524264"/>
    <lineage>
        <taxon>Bacteria</taxon>
        <taxon>Pseudomonadati</taxon>
        <taxon>Pseudomonadota</taxon>
        <taxon>Gammaproteobacteria</taxon>
        <taxon>Litorivivens</taxon>
    </lineage>
</organism>
<proteinExistence type="predicted"/>
<keyword evidence="2" id="KW-1185">Reference proteome</keyword>
<name>A0A7W4W2Z2_9GAMM</name>
<gene>
    <name evidence="1" type="ORF">FHR99_000729</name>
</gene>
<evidence type="ECO:0000313" key="2">
    <source>
        <dbReference type="Proteomes" id="UP000537130"/>
    </source>
</evidence>
<evidence type="ECO:0000313" key="1">
    <source>
        <dbReference type="EMBL" id="MBB3046493.1"/>
    </source>
</evidence>
<accession>A0A7W4W2Z2</accession>
<reference evidence="1 2" key="1">
    <citation type="submission" date="2020-08" db="EMBL/GenBank/DDBJ databases">
        <title>Genomic Encyclopedia of Type Strains, Phase III (KMG-III): the genomes of soil and plant-associated and newly described type strains.</title>
        <authorList>
            <person name="Whitman W."/>
        </authorList>
    </citation>
    <scope>NUCLEOTIDE SEQUENCE [LARGE SCALE GENOMIC DNA]</scope>
    <source>
        <strain evidence="1 2">CECT 8654</strain>
    </source>
</reference>
<dbReference type="Proteomes" id="UP000537130">
    <property type="component" value="Unassembled WGS sequence"/>
</dbReference>
<protein>
    <recommendedName>
        <fullName evidence="3">Preprotein translocase subunit YajC</fullName>
    </recommendedName>
</protein>
<dbReference type="RefSeq" id="WP_183409185.1">
    <property type="nucleotide sequence ID" value="NZ_JACHWY010000001.1"/>
</dbReference>